<dbReference type="SUPFAM" id="SSF49452">
    <property type="entry name" value="Starch-binding domain-like"/>
    <property type="match status" value="1"/>
</dbReference>
<evidence type="ECO:0008006" key="4">
    <source>
        <dbReference type="Google" id="ProtNLM"/>
    </source>
</evidence>
<gene>
    <name evidence="2" type="ORF">BGX16_2650</name>
</gene>
<dbReference type="PROSITE" id="PS51257">
    <property type="entry name" value="PROKAR_LIPOPROTEIN"/>
    <property type="match status" value="1"/>
</dbReference>
<dbReference type="GO" id="GO:0030246">
    <property type="term" value="F:carbohydrate binding"/>
    <property type="evidence" value="ECO:0007669"/>
    <property type="project" value="InterPro"/>
</dbReference>
<dbReference type="Proteomes" id="UP000231134">
    <property type="component" value="Unassembled WGS sequence"/>
</dbReference>
<keyword evidence="1" id="KW-0732">Signal</keyword>
<feature type="chain" id="PRO_5014799407" description="Carboxypeptidase regulatory-like domain-containing protein" evidence="1">
    <location>
        <begin position="20"/>
        <end position="280"/>
    </location>
</feature>
<keyword evidence="3" id="KW-1185">Reference proteome</keyword>
<name>A0A2M9AAH2_9BACT</name>
<protein>
    <recommendedName>
        <fullName evidence="4">Carboxypeptidase regulatory-like domain-containing protein</fullName>
    </recommendedName>
</protein>
<feature type="signal peptide" evidence="1">
    <location>
        <begin position="1"/>
        <end position="19"/>
    </location>
</feature>
<evidence type="ECO:0000313" key="3">
    <source>
        <dbReference type="Proteomes" id="UP000231134"/>
    </source>
</evidence>
<dbReference type="AlphaFoldDB" id="A0A2M9AAH2"/>
<accession>A0A2M9AAH2</accession>
<reference evidence="2 3" key="1">
    <citation type="submission" date="2017-11" db="EMBL/GenBank/DDBJ databases">
        <title>Animal gut microbial communities from fecal samples from Wisconsin, USA.</title>
        <authorList>
            <person name="Neumann A."/>
        </authorList>
    </citation>
    <scope>NUCLEOTIDE SEQUENCE [LARGE SCALE GENOMIC DNA]</scope>
    <source>
        <strain evidence="2 3">UWS3</strain>
    </source>
</reference>
<proteinExistence type="predicted"/>
<sequence length="280" mass="30280">MKKVLLPIATAAIALSLFGCDKSGTVSGQVLDAFTGKPIEMPTVWMDSTIYGTQSQNYAYKDMLKEGKFKFEGVSVGSYLIKARRSKYILGQQKFTTTNDNPNLEITLYEYPDTVSPGMYIAGAEGGTKITNNWAIFSTTCKESVAGLRTSFEQDMSASAPSQKGKKASKKDIKVNKLPEPKVMDASLDVLYCNPGSVTVAVEAAAYPAVAAAVSAHADCQGFDNDKKGIFPDVSKKTELAVEYKAEGLFSVKGNLPKGKQFIVFSSNGKTLQSYYVEVK</sequence>
<dbReference type="RefSeq" id="WP_100426460.1">
    <property type="nucleotide sequence ID" value="NZ_JAQXKX010000061.1"/>
</dbReference>
<dbReference type="Gene3D" id="2.60.40.1120">
    <property type="entry name" value="Carboxypeptidase-like, regulatory domain"/>
    <property type="match status" value="1"/>
</dbReference>
<dbReference type="OrthoDB" id="9808054at2"/>
<evidence type="ECO:0000256" key="1">
    <source>
        <dbReference type="SAM" id="SignalP"/>
    </source>
</evidence>
<organism evidence="2 3">
    <name type="scientific">Hallerella succinigenes</name>
    <dbReference type="NCBI Taxonomy" id="1896222"/>
    <lineage>
        <taxon>Bacteria</taxon>
        <taxon>Pseudomonadati</taxon>
        <taxon>Fibrobacterota</taxon>
        <taxon>Fibrobacteria</taxon>
        <taxon>Fibrobacterales</taxon>
        <taxon>Fibrobacteraceae</taxon>
        <taxon>Hallerella</taxon>
    </lineage>
</organism>
<comment type="caution">
    <text evidence="2">The sequence shown here is derived from an EMBL/GenBank/DDBJ whole genome shotgun (WGS) entry which is preliminary data.</text>
</comment>
<evidence type="ECO:0000313" key="2">
    <source>
        <dbReference type="EMBL" id="PJJ42613.1"/>
    </source>
</evidence>
<dbReference type="InterPro" id="IPR013784">
    <property type="entry name" value="Carb-bd-like_fold"/>
</dbReference>
<dbReference type="EMBL" id="PGEX01000001">
    <property type="protein sequence ID" value="PJJ42613.1"/>
    <property type="molecule type" value="Genomic_DNA"/>
</dbReference>